<name>A0A803NE30_CHEQI</name>
<accession>A0A803NE30</accession>
<evidence type="ECO:0000313" key="1">
    <source>
        <dbReference type="EnsemblPlants" id="AUR62044377-RA:cds"/>
    </source>
</evidence>
<proteinExistence type="predicted"/>
<dbReference type="Gramene" id="AUR62044377-RA">
    <property type="protein sequence ID" value="AUR62044377-RA:cds"/>
    <property type="gene ID" value="AUR62044377"/>
</dbReference>
<protein>
    <submittedName>
        <fullName evidence="1">Uncharacterized protein</fullName>
    </submittedName>
</protein>
<dbReference type="Proteomes" id="UP000596660">
    <property type="component" value="Unplaced"/>
</dbReference>
<reference evidence="1" key="1">
    <citation type="journal article" date="2017" name="Nature">
        <title>The genome of Chenopodium quinoa.</title>
        <authorList>
            <person name="Jarvis D.E."/>
            <person name="Ho Y.S."/>
            <person name="Lightfoot D.J."/>
            <person name="Schmoeckel S.M."/>
            <person name="Li B."/>
            <person name="Borm T.J.A."/>
            <person name="Ohyanagi H."/>
            <person name="Mineta K."/>
            <person name="Michell C.T."/>
            <person name="Saber N."/>
            <person name="Kharbatia N.M."/>
            <person name="Rupper R.R."/>
            <person name="Sharp A.R."/>
            <person name="Dally N."/>
            <person name="Boughton B.A."/>
            <person name="Woo Y.H."/>
            <person name="Gao G."/>
            <person name="Schijlen E.G.W.M."/>
            <person name="Guo X."/>
            <person name="Momin A.A."/>
            <person name="Negrao S."/>
            <person name="Al-Babili S."/>
            <person name="Gehring C."/>
            <person name="Roessner U."/>
            <person name="Jung C."/>
            <person name="Murphy K."/>
            <person name="Arold S.T."/>
            <person name="Gojobori T."/>
            <person name="van der Linden C.G."/>
            <person name="van Loo E.N."/>
            <person name="Jellen E.N."/>
            <person name="Maughan P.J."/>
            <person name="Tester M."/>
        </authorList>
    </citation>
    <scope>NUCLEOTIDE SEQUENCE [LARGE SCALE GENOMIC DNA]</scope>
    <source>
        <strain evidence="1">cv. PI 614886</strain>
    </source>
</reference>
<organism evidence="1 2">
    <name type="scientific">Chenopodium quinoa</name>
    <name type="common">Quinoa</name>
    <dbReference type="NCBI Taxonomy" id="63459"/>
    <lineage>
        <taxon>Eukaryota</taxon>
        <taxon>Viridiplantae</taxon>
        <taxon>Streptophyta</taxon>
        <taxon>Embryophyta</taxon>
        <taxon>Tracheophyta</taxon>
        <taxon>Spermatophyta</taxon>
        <taxon>Magnoliopsida</taxon>
        <taxon>eudicotyledons</taxon>
        <taxon>Gunneridae</taxon>
        <taxon>Pentapetalae</taxon>
        <taxon>Caryophyllales</taxon>
        <taxon>Chenopodiaceae</taxon>
        <taxon>Chenopodioideae</taxon>
        <taxon>Atripliceae</taxon>
        <taxon>Chenopodium</taxon>
    </lineage>
</organism>
<dbReference type="InterPro" id="IPR007877">
    <property type="entry name" value="DUF707"/>
</dbReference>
<dbReference type="EnsemblPlants" id="AUR62044377-RA">
    <property type="protein sequence ID" value="AUR62044377-RA:cds"/>
    <property type="gene ID" value="AUR62044377"/>
</dbReference>
<dbReference type="PANTHER" id="PTHR31210:SF43">
    <property type="entry name" value="STORAGE PROTEIN-RELATED"/>
    <property type="match status" value="1"/>
</dbReference>
<dbReference type="AlphaFoldDB" id="A0A803NE30"/>
<evidence type="ECO:0000313" key="2">
    <source>
        <dbReference type="Proteomes" id="UP000596660"/>
    </source>
</evidence>
<dbReference type="Pfam" id="PF05212">
    <property type="entry name" value="DUF707"/>
    <property type="match status" value="1"/>
</dbReference>
<reference evidence="1" key="2">
    <citation type="submission" date="2021-03" db="UniProtKB">
        <authorList>
            <consortium name="EnsemblPlants"/>
        </authorList>
    </citation>
    <scope>IDENTIFICATION</scope>
</reference>
<keyword evidence="2" id="KW-1185">Reference proteome</keyword>
<sequence>MQYGARKLKPFKPRFCSIYGLKLLRIDWGFTLSRYLKLVKKHGVEISQPGLGPNVGLTWQMTKRKGDGEVHKAIEEKPRWCPDPQFPPCAGFIEIMAPVFSNKAWRCVWHMIQNDLVYGWGHDFALRMWVEVLSLLS</sequence>
<dbReference type="PANTHER" id="PTHR31210">
    <property type="entry name" value="OS06G0731900 PROTEIN"/>
    <property type="match status" value="1"/>
</dbReference>